<dbReference type="AlphaFoldDB" id="A0A140E6P5"/>
<dbReference type="InterPro" id="IPR006171">
    <property type="entry name" value="TOPRIM_dom"/>
</dbReference>
<proteinExistence type="predicted"/>
<dbReference type="STRING" id="1538553.JT25_021720"/>
<dbReference type="Proteomes" id="UP000030512">
    <property type="component" value="Chromosome"/>
</dbReference>
<dbReference type="InterPro" id="IPR034154">
    <property type="entry name" value="TOPRIM_DnaG/twinkle"/>
</dbReference>
<keyword evidence="4" id="KW-1185">Reference proteome</keyword>
<dbReference type="KEGG" id="mdn:JT25_021720"/>
<dbReference type="CDD" id="cd01029">
    <property type="entry name" value="TOPRIM_primases"/>
    <property type="match status" value="1"/>
</dbReference>
<feature type="domain" description="Toprim" evidence="2">
    <location>
        <begin position="217"/>
        <end position="305"/>
    </location>
</feature>
<dbReference type="EMBL" id="CP014476">
    <property type="protein sequence ID" value="AMK79069.1"/>
    <property type="molecule type" value="Genomic_DNA"/>
</dbReference>
<feature type="region of interest" description="Disordered" evidence="1">
    <location>
        <begin position="77"/>
        <end position="109"/>
    </location>
</feature>
<gene>
    <name evidence="3" type="ORF">JT25_021720</name>
</gene>
<name>A0A140E6P5_9GAMM</name>
<accession>A0A140E6P5</accession>
<dbReference type="Pfam" id="PF13362">
    <property type="entry name" value="Toprim_3"/>
    <property type="match status" value="1"/>
</dbReference>
<evidence type="ECO:0000256" key="1">
    <source>
        <dbReference type="SAM" id="MobiDB-lite"/>
    </source>
</evidence>
<evidence type="ECO:0000313" key="4">
    <source>
        <dbReference type="Proteomes" id="UP000030512"/>
    </source>
</evidence>
<sequence length="313" mass="33966">MQSHQVIEAFKAAMQESGIEPPPDLVADGVLHRYHISGHKPGSLNGAYLLHLDGYKPAGYAENFKTGVKITWKSDGQLKPTTEAERSQQEARKQQNEQRQQEKQQRAALQAGKLWAQAKEITERDDHPYLIQKGVDANGLRLLPAWIKRINQDGEWRNLVVKNVLIVPLVDIHGKLHNLQAIFPNIDPTLGRDKDFLPGGRMGGLFHCIGQPTAEKIICEGYSTGASLYKATGLQTFCAMSAGNLLAVAQLVRKHRPTAKIVIAADNDEKTAGNPGLKAAKVAALAVGGLLAVPPMAGDFNDYAASFAGEAEA</sequence>
<protein>
    <recommendedName>
        <fullName evidence="2">Toprim domain-containing protein</fullName>
    </recommendedName>
</protein>
<evidence type="ECO:0000313" key="3">
    <source>
        <dbReference type="EMBL" id="AMK79069.1"/>
    </source>
</evidence>
<evidence type="ECO:0000259" key="2">
    <source>
        <dbReference type="Pfam" id="PF13362"/>
    </source>
</evidence>
<reference evidence="3 4" key="1">
    <citation type="journal article" date="2015" name="Environ. Microbiol.">
        <title>Methane oxidation coupled to nitrate reduction under hypoxia by the Gammaproteobacterium Methylomonas denitrificans, sp. nov. type strain FJG1.</title>
        <authorList>
            <person name="Kits K.D."/>
            <person name="Klotz M.G."/>
            <person name="Stein L.Y."/>
        </authorList>
    </citation>
    <scope>NUCLEOTIDE SEQUENCE [LARGE SCALE GENOMIC DNA]</scope>
    <source>
        <strain evidence="3 4">FJG1</strain>
    </source>
</reference>
<feature type="compositionally biased region" description="Basic and acidic residues" evidence="1">
    <location>
        <begin position="82"/>
        <end position="105"/>
    </location>
</feature>
<organism evidence="3 4">
    <name type="scientific">Methylomonas denitrificans</name>
    <dbReference type="NCBI Taxonomy" id="1538553"/>
    <lineage>
        <taxon>Bacteria</taxon>
        <taxon>Pseudomonadati</taxon>
        <taxon>Pseudomonadota</taxon>
        <taxon>Gammaproteobacteria</taxon>
        <taxon>Methylococcales</taxon>
        <taxon>Methylococcaceae</taxon>
        <taxon>Methylomonas</taxon>
    </lineage>
</organism>